<sequence length="260" mass="28400">MSVKRLAFKGEAPRKKKKLSRPATGDSGAETKVATTKTQEDQAEGWTDAESLDDLQGPIMIAYAFDSAVSLVADARGSVFTIPLEPDSVKLSDAEPHDVRQVFVASAILSRPAGVVSLKNGATAKYLSTDRFGDIRCEKDAISPSEEWTFVKRPDGWSIQSSYETFVSISQTAVRADVQEIGFCETFRIRMQAQNKSRKAKVGVAGGKALTLLSRKELEEKCGRKLSIEEVDTLRHAQKSGELGEAILDIRVKGRSDKFG</sequence>
<dbReference type="VEuPathDB" id="FungiDB:TAPDE_003886"/>
<name>R4XGR5_TAPDE</name>
<comment type="caution">
    <text evidence="5">The sequence shown here is derived from an EMBL/GenBank/DDBJ whole genome shotgun (WGS) entry which is preliminary data.</text>
</comment>
<dbReference type="CDD" id="cd23339">
    <property type="entry name" value="beta-trefoil_FSCN_fungal_FRG1-like"/>
    <property type="match status" value="1"/>
</dbReference>
<dbReference type="PANTHER" id="PTHR12928:SF0">
    <property type="entry name" value="FSHD REGION GENE 1"/>
    <property type="match status" value="1"/>
</dbReference>
<keyword evidence="3" id="KW-0539">Nucleus</keyword>
<accession>R4XGR5</accession>
<evidence type="ECO:0008006" key="7">
    <source>
        <dbReference type="Google" id="ProtNLM"/>
    </source>
</evidence>
<gene>
    <name evidence="5" type="ORF">TAPDE_003886</name>
</gene>
<protein>
    <recommendedName>
        <fullName evidence="7">FRG1-like family protein</fullName>
    </recommendedName>
</protein>
<dbReference type="GO" id="GO:0005730">
    <property type="term" value="C:nucleolus"/>
    <property type="evidence" value="ECO:0007669"/>
    <property type="project" value="UniProtKB-SubCell"/>
</dbReference>
<comment type="similarity">
    <text evidence="2">Belongs to the FRG1 family.</text>
</comment>
<dbReference type="GO" id="GO:0071013">
    <property type="term" value="C:catalytic step 2 spliceosome"/>
    <property type="evidence" value="ECO:0007669"/>
    <property type="project" value="TreeGrafter"/>
</dbReference>
<proteinExistence type="inferred from homology"/>
<dbReference type="InterPro" id="IPR010414">
    <property type="entry name" value="FRG1"/>
</dbReference>
<dbReference type="SUPFAM" id="SSF50405">
    <property type="entry name" value="Actin-crosslinking proteins"/>
    <property type="match status" value="1"/>
</dbReference>
<dbReference type="PANTHER" id="PTHR12928">
    <property type="entry name" value="FRG1 PROTEIN"/>
    <property type="match status" value="1"/>
</dbReference>
<dbReference type="InterPro" id="IPR008999">
    <property type="entry name" value="Actin-crosslinking"/>
</dbReference>
<evidence type="ECO:0000256" key="2">
    <source>
        <dbReference type="ARBA" id="ARBA00010878"/>
    </source>
</evidence>
<organism evidence="5 6">
    <name type="scientific">Taphrina deformans (strain PYCC 5710 / ATCC 11124 / CBS 356.35 / IMI 108563 / JCM 9778 / NBRC 8474)</name>
    <name type="common">Peach leaf curl fungus</name>
    <name type="synonym">Lalaria deformans</name>
    <dbReference type="NCBI Taxonomy" id="1097556"/>
    <lineage>
        <taxon>Eukaryota</taxon>
        <taxon>Fungi</taxon>
        <taxon>Dikarya</taxon>
        <taxon>Ascomycota</taxon>
        <taxon>Taphrinomycotina</taxon>
        <taxon>Taphrinomycetes</taxon>
        <taxon>Taphrinales</taxon>
        <taxon>Taphrinaceae</taxon>
        <taxon>Taphrina</taxon>
    </lineage>
</organism>
<keyword evidence="6" id="KW-1185">Reference proteome</keyword>
<dbReference type="eggNOG" id="KOG3962">
    <property type="taxonomic scope" value="Eukaryota"/>
</dbReference>
<dbReference type="Proteomes" id="UP000013776">
    <property type="component" value="Unassembled WGS sequence"/>
</dbReference>
<evidence type="ECO:0000313" key="6">
    <source>
        <dbReference type="Proteomes" id="UP000013776"/>
    </source>
</evidence>
<dbReference type="AlphaFoldDB" id="R4XGR5"/>
<evidence type="ECO:0000256" key="3">
    <source>
        <dbReference type="ARBA" id="ARBA00023242"/>
    </source>
</evidence>
<dbReference type="Pfam" id="PF06229">
    <property type="entry name" value="FRG1"/>
    <property type="match status" value="1"/>
</dbReference>
<dbReference type="Gene3D" id="2.80.10.50">
    <property type="match status" value="1"/>
</dbReference>
<dbReference type="GO" id="GO:0051015">
    <property type="term" value="F:actin filament binding"/>
    <property type="evidence" value="ECO:0007669"/>
    <property type="project" value="TreeGrafter"/>
</dbReference>
<evidence type="ECO:0000313" key="5">
    <source>
        <dbReference type="EMBL" id="CCG83672.1"/>
    </source>
</evidence>
<evidence type="ECO:0000256" key="4">
    <source>
        <dbReference type="SAM" id="MobiDB-lite"/>
    </source>
</evidence>
<evidence type="ECO:0000256" key="1">
    <source>
        <dbReference type="ARBA" id="ARBA00004604"/>
    </source>
</evidence>
<reference evidence="5 6" key="1">
    <citation type="journal article" date="2013" name="MBio">
        <title>Genome sequencing of the plant pathogen Taphrina deformans, the causal agent of peach leaf curl.</title>
        <authorList>
            <person name="Cisse O.H."/>
            <person name="Almeida J.M.G.C.F."/>
            <person name="Fonseca A."/>
            <person name="Kumar A.A."/>
            <person name="Salojaervi J."/>
            <person name="Overmyer K."/>
            <person name="Hauser P.M."/>
            <person name="Pagni M."/>
        </authorList>
    </citation>
    <scope>NUCLEOTIDE SEQUENCE [LARGE SCALE GENOMIC DNA]</scope>
    <source>
        <strain evidence="6">PYCC 5710 / ATCC 11124 / CBS 356.35 / IMI 108563 / JCM 9778 / NBRC 8474</strain>
    </source>
</reference>
<feature type="region of interest" description="Disordered" evidence="4">
    <location>
        <begin position="1"/>
        <end position="47"/>
    </location>
</feature>
<comment type="subcellular location">
    <subcellularLocation>
        <location evidence="1">Nucleus</location>
        <location evidence="1">Nucleolus</location>
    </subcellularLocation>
</comment>
<dbReference type="STRING" id="1097556.R4XGR5"/>
<dbReference type="EMBL" id="CAHR02000167">
    <property type="protein sequence ID" value="CCG83672.1"/>
    <property type="molecule type" value="Genomic_DNA"/>
</dbReference>
<dbReference type="OrthoDB" id="5539371at2759"/>